<dbReference type="EMBL" id="MTHB01000256">
    <property type="protein sequence ID" value="OXC73237.1"/>
    <property type="molecule type" value="Genomic_DNA"/>
</dbReference>
<dbReference type="Proteomes" id="UP000214720">
    <property type="component" value="Unassembled WGS sequence"/>
</dbReference>
<evidence type="ECO:0000313" key="1">
    <source>
        <dbReference type="EMBL" id="OXC73237.1"/>
    </source>
</evidence>
<sequence>MAGKMSRSTRALVILRDHNLITLRDEFDSFTGSATLHVGSVRAAWREPHTVRCADRAGLYCAVRRRMACTSH</sequence>
<proteinExistence type="predicted"/>
<evidence type="ECO:0000313" key="2">
    <source>
        <dbReference type="Proteomes" id="UP000214720"/>
    </source>
</evidence>
<gene>
    <name evidence="1" type="ORF">BSU04_38490</name>
</gene>
<name>A0A226WR13_CABSO</name>
<protein>
    <submittedName>
        <fullName evidence="1">Uncharacterized protein</fullName>
    </submittedName>
</protein>
<dbReference type="AlphaFoldDB" id="A0A226WR13"/>
<comment type="caution">
    <text evidence="1">The sequence shown here is derived from an EMBL/GenBank/DDBJ whole genome shotgun (WGS) entry which is preliminary data.</text>
</comment>
<organism evidence="1 2">
    <name type="scientific">Caballeronia sordidicola</name>
    <name type="common">Burkholderia sordidicola</name>
    <dbReference type="NCBI Taxonomy" id="196367"/>
    <lineage>
        <taxon>Bacteria</taxon>
        <taxon>Pseudomonadati</taxon>
        <taxon>Pseudomonadota</taxon>
        <taxon>Betaproteobacteria</taxon>
        <taxon>Burkholderiales</taxon>
        <taxon>Burkholderiaceae</taxon>
        <taxon>Caballeronia</taxon>
    </lineage>
</organism>
<reference evidence="2" key="1">
    <citation type="submission" date="2017-01" db="EMBL/GenBank/DDBJ databases">
        <title>Genome Analysis of Deinococcus marmoris KOPRI26562.</title>
        <authorList>
            <person name="Kim J.H."/>
            <person name="Oh H.-M."/>
        </authorList>
    </citation>
    <scope>NUCLEOTIDE SEQUENCE [LARGE SCALE GENOMIC DNA]</scope>
    <source>
        <strain evidence="2">PAMC 26633</strain>
    </source>
</reference>
<accession>A0A226WR13</accession>